<sequence length="386" mass="43217">MKIAYVLSQNSGGLPHYAAQLANAVAKHADVTVLKPTETTADDVFSEDVRVLNAFESMNISLPELRKFNFDVRRNLSALASYKNLRLIEAVDPDVVHDPTDLFPQVKFYAKRYRLDERYPFVVTYHEVPIERFPISRPPDALEELVDTLIPDLDVRRSIVHTENQRRVLRERVPDPESISVIPHGVNDMFGDYDYEKHPEEDHTVLFFGNIIPAKGIDTLVKAVSIVRERIPDVTLVIAGNGRLGKRSRTVIDRYPENFEVHDYFIPNETVGEFFSRAALVAVPYRQQKGGTKGHSGALATAFAFGKPVVASSAGDFPRQVGESGAGTIVPPKDPETLADAIIDLLENPEKRARMAENSAAEGERLSWDSIAEVHLDLYESVLDER</sequence>
<dbReference type="Gene3D" id="3.40.50.2000">
    <property type="entry name" value="Glycogen Phosphorylase B"/>
    <property type="match status" value="2"/>
</dbReference>
<keyword evidence="4" id="KW-1185">Reference proteome</keyword>
<reference evidence="3 4" key="1">
    <citation type="submission" date="2016-02" db="EMBL/GenBank/DDBJ databases">
        <title>Genome sequence of Halalkalicoccus paucihalophilus DSM 24557.</title>
        <authorList>
            <person name="Poehlein A."/>
            <person name="Daniel R."/>
        </authorList>
    </citation>
    <scope>NUCLEOTIDE SEQUENCE [LARGE SCALE GENOMIC DNA]</scope>
    <source>
        <strain evidence="3 4">DSM 24557</strain>
    </source>
</reference>
<keyword evidence="3" id="KW-0328">Glycosyltransferase</keyword>
<dbReference type="RefSeq" id="WP_066381738.1">
    <property type="nucleotide sequence ID" value="NZ_LTAZ01000004.1"/>
</dbReference>
<dbReference type="PATRIC" id="fig|1008153.3.peg.1896"/>
<dbReference type="OrthoDB" id="132546at2157"/>
<dbReference type="InterPro" id="IPR028098">
    <property type="entry name" value="Glyco_trans_4-like_N"/>
</dbReference>
<evidence type="ECO:0000313" key="4">
    <source>
        <dbReference type="Proteomes" id="UP000075321"/>
    </source>
</evidence>
<dbReference type="SUPFAM" id="SSF53756">
    <property type="entry name" value="UDP-Glycosyltransferase/glycogen phosphorylase"/>
    <property type="match status" value="1"/>
</dbReference>
<dbReference type="AlphaFoldDB" id="A0A151AGQ7"/>
<dbReference type="EMBL" id="LTAZ01000004">
    <property type="protein sequence ID" value="KYH26760.1"/>
    <property type="molecule type" value="Genomic_DNA"/>
</dbReference>
<comment type="caution">
    <text evidence="3">The sequence shown here is derived from an EMBL/GenBank/DDBJ whole genome shotgun (WGS) entry which is preliminary data.</text>
</comment>
<dbReference type="PANTHER" id="PTHR12526">
    <property type="entry name" value="GLYCOSYLTRANSFERASE"/>
    <property type="match status" value="1"/>
</dbReference>
<proteinExistence type="predicted"/>
<name>A0A151AGQ7_9EURY</name>
<dbReference type="EC" id="2.4.1.250" evidence="3"/>
<dbReference type="GO" id="GO:0102710">
    <property type="term" value="F:D-inositol-3-phosphate glycosyltransferase activity"/>
    <property type="evidence" value="ECO:0007669"/>
    <property type="project" value="UniProtKB-EC"/>
</dbReference>
<protein>
    <submittedName>
        <fullName evidence="3">D-inositol-3-phosphate glycosyltransferase</fullName>
        <ecNumber evidence="3">2.4.1.250</ecNumber>
    </submittedName>
</protein>
<evidence type="ECO:0000259" key="2">
    <source>
        <dbReference type="Pfam" id="PF13439"/>
    </source>
</evidence>
<keyword evidence="3" id="KW-0808">Transferase</keyword>
<feature type="domain" description="Glycosyltransferase subfamily 4-like N-terminal" evidence="2">
    <location>
        <begin position="12"/>
        <end position="187"/>
    </location>
</feature>
<evidence type="ECO:0000259" key="1">
    <source>
        <dbReference type="Pfam" id="PF00534"/>
    </source>
</evidence>
<evidence type="ECO:0000313" key="3">
    <source>
        <dbReference type="EMBL" id="KYH26760.1"/>
    </source>
</evidence>
<accession>A0A151AGQ7</accession>
<gene>
    <name evidence="3" type="primary">mshA_4</name>
    <name evidence="3" type="ORF">HAPAU_18660</name>
</gene>
<dbReference type="Pfam" id="PF13439">
    <property type="entry name" value="Glyco_transf_4"/>
    <property type="match status" value="1"/>
</dbReference>
<organism evidence="3 4">
    <name type="scientific">Halalkalicoccus paucihalophilus</name>
    <dbReference type="NCBI Taxonomy" id="1008153"/>
    <lineage>
        <taxon>Archaea</taxon>
        <taxon>Methanobacteriati</taxon>
        <taxon>Methanobacteriota</taxon>
        <taxon>Stenosarchaea group</taxon>
        <taxon>Halobacteria</taxon>
        <taxon>Halobacteriales</taxon>
        <taxon>Halococcaceae</taxon>
        <taxon>Halalkalicoccus</taxon>
    </lineage>
</organism>
<dbReference type="CDD" id="cd03801">
    <property type="entry name" value="GT4_PimA-like"/>
    <property type="match status" value="1"/>
</dbReference>
<dbReference type="Proteomes" id="UP000075321">
    <property type="component" value="Unassembled WGS sequence"/>
</dbReference>
<dbReference type="Pfam" id="PF00534">
    <property type="entry name" value="Glycos_transf_1"/>
    <property type="match status" value="1"/>
</dbReference>
<feature type="domain" description="Glycosyl transferase family 1" evidence="1">
    <location>
        <begin position="197"/>
        <end position="359"/>
    </location>
</feature>
<dbReference type="InterPro" id="IPR001296">
    <property type="entry name" value="Glyco_trans_1"/>
</dbReference>